<evidence type="ECO:0000256" key="5">
    <source>
        <dbReference type="ARBA" id="ARBA00023172"/>
    </source>
</evidence>
<keyword evidence="6" id="KW-0814">Transposable element</keyword>
<dbReference type="PANTHER" id="PTHR33217:SF8">
    <property type="entry name" value="MUTATOR FAMILY TRANSPOSASE"/>
    <property type="match status" value="1"/>
</dbReference>
<accession>E0I4I1</accession>
<keyword evidence="4 6" id="KW-0238">DNA-binding</keyword>
<evidence type="ECO:0000313" key="7">
    <source>
        <dbReference type="EMBL" id="EFM12512.1"/>
    </source>
</evidence>
<dbReference type="PANTHER" id="PTHR33217">
    <property type="entry name" value="TRANSPOSASE FOR INSERTION SEQUENCE ELEMENT IS1081"/>
    <property type="match status" value="1"/>
</dbReference>
<evidence type="ECO:0000256" key="6">
    <source>
        <dbReference type="RuleBase" id="RU365089"/>
    </source>
</evidence>
<evidence type="ECO:0000256" key="2">
    <source>
        <dbReference type="ARBA" id="ARBA00010961"/>
    </source>
</evidence>
<reference evidence="7 8" key="1">
    <citation type="submission" date="2010-07" db="EMBL/GenBank/DDBJ databases">
        <title>The draft genome of Paenibacillus curdlanolyticus YK9.</title>
        <authorList>
            <consortium name="US DOE Joint Genome Institute (JGI-PGF)"/>
            <person name="Lucas S."/>
            <person name="Copeland A."/>
            <person name="Lapidus A."/>
            <person name="Cheng J.-F."/>
            <person name="Bruce D."/>
            <person name="Goodwin L."/>
            <person name="Pitluck S."/>
            <person name="Land M.L."/>
            <person name="Hauser L."/>
            <person name="Chang Y.-J."/>
            <person name="Jeffries C."/>
            <person name="Anderson I.J."/>
            <person name="Johnson E."/>
            <person name="Loganathan U."/>
            <person name="Mulhopadhyay B."/>
            <person name="Kyrpides N."/>
            <person name="Woyke T.J."/>
        </authorList>
    </citation>
    <scope>NUCLEOTIDE SEQUENCE [LARGE SCALE GENOMIC DNA]</scope>
    <source>
        <strain evidence="7 8">YK9</strain>
    </source>
</reference>
<sequence length="402" mass="46552">MTNIPENSFNNLLENAVTKLLVQGKLELLLREEIKHYISTEHQGPRTSLNGNYTRTYQTRYGTINDLQVPRDRKGYFKTRLFQPYQRREGWLEEAIIHMYKGGKSTREVAKFIESMFGSQYSPTTISNITQTVMEDIEQWQQRPLEKRYSVIYLDGLYVKLKRNTVSSEAVYLAMGIDEKGIRQILGFYVGGHESANGWREVLKDLKNRGATDELLGVFDGLPGLEEAFREIYPKADVQHCIVHKVRSTFPKIRVSDKTAFLDDLKLVYTAVDGDVALAVFDGFKAKWSKQYPKEVKSWEAQLPTLLAFYKFPVLTWPAIYTSNPIERMNKELRKRLKPMNSLTNIEAAEKIIYLQALDYNEKWCGRAIRGFVDVDTKAKLEQMYLERYAANHPNLELTQTS</sequence>
<name>E0I4I1_9BACL</name>
<evidence type="ECO:0000256" key="4">
    <source>
        <dbReference type="ARBA" id="ARBA00023125"/>
    </source>
</evidence>
<comment type="similarity">
    <text evidence="2 6">Belongs to the transposase mutator family.</text>
</comment>
<keyword evidence="3 6" id="KW-0815">Transposition</keyword>
<dbReference type="InterPro" id="IPR001207">
    <property type="entry name" value="Transposase_mutator"/>
</dbReference>
<dbReference type="AlphaFoldDB" id="E0I4I1"/>
<dbReference type="RefSeq" id="WP_006036041.1">
    <property type="nucleotide sequence ID" value="NZ_AEDD01000001.1"/>
</dbReference>
<dbReference type="GO" id="GO:0004803">
    <property type="term" value="F:transposase activity"/>
    <property type="evidence" value="ECO:0007669"/>
    <property type="project" value="UniProtKB-UniRule"/>
</dbReference>
<comment type="function">
    <text evidence="1 6">Required for the transposition of the insertion element.</text>
</comment>
<keyword evidence="8" id="KW-1185">Reference proteome</keyword>
<evidence type="ECO:0000256" key="3">
    <source>
        <dbReference type="ARBA" id="ARBA00022578"/>
    </source>
</evidence>
<keyword evidence="5 6" id="KW-0233">DNA recombination</keyword>
<dbReference type="NCBIfam" id="NF033543">
    <property type="entry name" value="transpos_IS256"/>
    <property type="match status" value="1"/>
</dbReference>
<dbReference type="GO" id="GO:0006313">
    <property type="term" value="P:DNA transposition"/>
    <property type="evidence" value="ECO:0007669"/>
    <property type="project" value="UniProtKB-UniRule"/>
</dbReference>
<evidence type="ECO:0000313" key="8">
    <source>
        <dbReference type="Proteomes" id="UP000005387"/>
    </source>
</evidence>
<dbReference type="Proteomes" id="UP000005387">
    <property type="component" value="Unassembled WGS sequence"/>
</dbReference>
<proteinExistence type="inferred from homology"/>
<dbReference type="OrthoDB" id="9779930at2"/>
<evidence type="ECO:0000256" key="1">
    <source>
        <dbReference type="ARBA" id="ARBA00002190"/>
    </source>
</evidence>
<protein>
    <recommendedName>
        <fullName evidence="6">Mutator family transposase</fullName>
    </recommendedName>
</protein>
<dbReference type="Pfam" id="PF00872">
    <property type="entry name" value="Transposase_mut"/>
    <property type="match status" value="1"/>
</dbReference>
<dbReference type="GO" id="GO:0003677">
    <property type="term" value="F:DNA binding"/>
    <property type="evidence" value="ECO:0007669"/>
    <property type="project" value="UniProtKB-UniRule"/>
</dbReference>
<dbReference type="EMBL" id="AEDD01000001">
    <property type="protein sequence ID" value="EFM12512.1"/>
    <property type="molecule type" value="Genomic_DNA"/>
</dbReference>
<organism evidence="7 8">
    <name type="scientific">Paenibacillus curdlanolyticus YK9</name>
    <dbReference type="NCBI Taxonomy" id="717606"/>
    <lineage>
        <taxon>Bacteria</taxon>
        <taxon>Bacillati</taxon>
        <taxon>Bacillota</taxon>
        <taxon>Bacilli</taxon>
        <taxon>Bacillales</taxon>
        <taxon>Paenibacillaceae</taxon>
        <taxon>Paenibacillus</taxon>
    </lineage>
</organism>
<gene>
    <name evidence="7" type="ORF">PaecuDRAFT_0023</name>
</gene>
<dbReference type="eggNOG" id="COG3328">
    <property type="taxonomic scope" value="Bacteria"/>
</dbReference>